<evidence type="ECO:0000313" key="2">
    <source>
        <dbReference type="Proteomes" id="UP000069902"/>
    </source>
</evidence>
<name>A0A0U5JAT8_9BACT</name>
<accession>A0A0U5JAT8</accession>
<dbReference type="InterPro" id="IPR009003">
    <property type="entry name" value="Peptidase_S1_PA"/>
</dbReference>
<protein>
    <submittedName>
        <fullName evidence="1">Uncharacterized protein</fullName>
    </submittedName>
</protein>
<dbReference type="KEGG" id="pnl:PNK_1319"/>
<dbReference type="PATRIC" id="fig|389348.3.peg.1479"/>
<reference evidence="2" key="1">
    <citation type="submission" date="2015-09" db="EMBL/GenBank/DDBJ databases">
        <authorList>
            <person name="Bertelli C."/>
        </authorList>
    </citation>
    <scope>NUCLEOTIDE SEQUENCE [LARGE SCALE GENOMIC DNA]</scope>
    <source>
        <strain evidence="2">KNic</strain>
    </source>
</reference>
<keyword evidence="2" id="KW-1185">Reference proteome</keyword>
<evidence type="ECO:0000313" key="1">
    <source>
        <dbReference type="EMBL" id="CUI16936.1"/>
    </source>
</evidence>
<dbReference type="AlphaFoldDB" id="A0A0U5JAT8"/>
<dbReference type="InParanoid" id="A0A0U5JAT8"/>
<sequence>MFGISYYSPYTSLEYSRPISGALDSMYRQWPKWQTAMDVAQNCMASLSVSGFYKGMAVFIGPDVVLIPKHLIGESNRLVCGANLNALMKSIEVHYTSDQYCYKPVAATKVIEDGGEMDYCLLKLSEQLPCYVPQISFNSNQECLFAEIADSGLRVSIVSQCHGSPGSMCASVTGWTRSGSSGGIYLDMSGQLIGIHLGQSTGLCYGESGQERKILLAKDLAKRSSYLCPLDKAFNPISLPVCLSPTQSNVCYVQQKDVRVPLIKPDKQGYVCESREIHITNAERGIQIDIKQMVQNPKTRKSQTVKVATLSYQIFLVDGGKERANIHNNKGSPSSYSKESAAAFYTHITQMFHANISQFKNESQWPKSFSFTFKKFPFIARSIDP</sequence>
<dbReference type="Proteomes" id="UP000069902">
    <property type="component" value="Chromosome cPNK"/>
</dbReference>
<proteinExistence type="predicted"/>
<dbReference type="EMBL" id="LN879502">
    <property type="protein sequence ID" value="CUI16936.1"/>
    <property type="molecule type" value="Genomic_DNA"/>
</dbReference>
<dbReference type="RefSeq" id="WP_059061093.1">
    <property type="nucleotide sequence ID" value="NZ_LN879502.1"/>
</dbReference>
<gene>
    <name evidence="1" type="ORF">PNK_1319</name>
</gene>
<dbReference type="SUPFAM" id="SSF50494">
    <property type="entry name" value="Trypsin-like serine proteases"/>
    <property type="match status" value="1"/>
</dbReference>
<dbReference type="STRING" id="389348.PNK_1319"/>
<organism evidence="1 2">
    <name type="scientific">Candidatus Protochlamydia naegleriophila</name>
    <dbReference type="NCBI Taxonomy" id="389348"/>
    <lineage>
        <taxon>Bacteria</taxon>
        <taxon>Pseudomonadati</taxon>
        <taxon>Chlamydiota</taxon>
        <taxon>Chlamydiia</taxon>
        <taxon>Parachlamydiales</taxon>
        <taxon>Parachlamydiaceae</taxon>
        <taxon>Candidatus Protochlamydia</taxon>
    </lineage>
</organism>